<dbReference type="Proteomes" id="UP000807469">
    <property type="component" value="Unassembled WGS sequence"/>
</dbReference>
<dbReference type="GO" id="GO:0006508">
    <property type="term" value="P:proteolysis"/>
    <property type="evidence" value="ECO:0007669"/>
    <property type="project" value="UniProtKB-KW"/>
</dbReference>
<feature type="binding site" evidence="11">
    <location>
        <position position="437"/>
    </location>
    <ligand>
        <name>Zn(2+)</name>
        <dbReference type="ChEBI" id="CHEBI:29105"/>
        <note>catalytic</note>
    </ligand>
</feature>
<dbReference type="EC" id="3.4.24.-" evidence="12"/>
<comment type="subcellular location">
    <subcellularLocation>
        <location evidence="1 12">Secreted</location>
    </subcellularLocation>
</comment>
<keyword evidence="8 12" id="KW-0482">Metalloprotease</keyword>
<keyword evidence="12" id="KW-0732">Signal</keyword>
<dbReference type="InterPro" id="IPR050371">
    <property type="entry name" value="Fungal_virulence_M36"/>
</dbReference>
<dbReference type="InterPro" id="IPR001842">
    <property type="entry name" value="Peptidase_M36"/>
</dbReference>
<feature type="chain" id="PRO_5040538823" description="Extracellular metalloproteinase" evidence="12">
    <location>
        <begin position="24"/>
        <end position="603"/>
    </location>
</feature>
<dbReference type="GO" id="GO:0004222">
    <property type="term" value="F:metalloendopeptidase activity"/>
    <property type="evidence" value="ECO:0007669"/>
    <property type="project" value="InterPro"/>
</dbReference>
<keyword evidence="7 11" id="KW-0862">Zinc</keyword>
<evidence type="ECO:0000256" key="2">
    <source>
        <dbReference type="ARBA" id="ARBA00006006"/>
    </source>
</evidence>
<evidence type="ECO:0000313" key="14">
    <source>
        <dbReference type="Proteomes" id="UP000807469"/>
    </source>
</evidence>
<evidence type="ECO:0000256" key="4">
    <source>
        <dbReference type="ARBA" id="ARBA00022670"/>
    </source>
</evidence>
<dbReference type="PANTHER" id="PTHR33478:SF1">
    <property type="entry name" value="EXTRACELLULAR METALLOPROTEINASE MEP"/>
    <property type="match status" value="1"/>
</dbReference>
<keyword evidence="4 12" id="KW-0645">Protease</keyword>
<evidence type="ECO:0000256" key="8">
    <source>
        <dbReference type="ARBA" id="ARBA00023049"/>
    </source>
</evidence>
<dbReference type="PRINTS" id="PR00999">
    <property type="entry name" value="FUNGALYSIN"/>
</dbReference>
<evidence type="ECO:0000256" key="12">
    <source>
        <dbReference type="RuleBase" id="RU364017"/>
    </source>
</evidence>
<reference evidence="13" key="1">
    <citation type="submission" date="2020-11" db="EMBL/GenBank/DDBJ databases">
        <authorList>
            <consortium name="DOE Joint Genome Institute"/>
            <person name="Ahrendt S."/>
            <person name="Riley R."/>
            <person name="Andreopoulos W."/>
            <person name="Labutti K."/>
            <person name="Pangilinan J."/>
            <person name="Ruiz-Duenas F.J."/>
            <person name="Barrasa J.M."/>
            <person name="Sanchez-Garcia M."/>
            <person name="Camarero S."/>
            <person name="Miyauchi S."/>
            <person name="Serrano A."/>
            <person name="Linde D."/>
            <person name="Babiker R."/>
            <person name="Drula E."/>
            <person name="Ayuso-Fernandez I."/>
            <person name="Pacheco R."/>
            <person name="Padilla G."/>
            <person name="Ferreira P."/>
            <person name="Barriuso J."/>
            <person name="Kellner H."/>
            <person name="Castanera R."/>
            <person name="Alfaro M."/>
            <person name="Ramirez L."/>
            <person name="Pisabarro A.G."/>
            <person name="Kuo A."/>
            <person name="Tritt A."/>
            <person name="Lipzen A."/>
            <person name="He G."/>
            <person name="Yan M."/>
            <person name="Ng V."/>
            <person name="Cullen D."/>
            <person name="Martin F."/>
            <person name="Rosso M.-N."/>
            <person name="Henrissat B."/>
            <person name="Hibbett D."/>
            <person name="Martinez A.T."/>
            <person name="Grigoriev I.V."/>
        </authorList>
    </citation>
    <scope>NUCLEOTIDE SEQUENCE</scope>
    <source>
        <strain evidence="13">CIRM-BRFM 674</strain>
    </source>
</reference>
<dbReference type="GO" id="GO:0008270">
    <property type="term" value="F:zinc ion binding"/>
    <property type="evidence" value="ECO:0007669"/>
    <property type="project" value="InterPro"/>
</dbReference>
<comment type="similarity">
    <text evidence="2 12">Belongs to the peptidase M36 family.</text>
</comment>
<sequence>MVAFTNSFFTLILAALLTTYVEAAPWPVYKRHGTHRVRSIGKRGLTVSTYHPKNTFKTFSGPDAPSAAVGNFAKRSLGDTAKSFLSSELGISEDNVEYKSGYTEGSTRVAFVKQSINGIPLANSVANIAFNGDKVVSYGSSFVDTNSSKIASPEPTVGWRSVLSTIEDNLDAKYNDHNATLEYLVQSDGSISLTHVIQVQNQNTSAWYEAYIDAHSGDLLSVTDFVADASYTVVPVERLSFSEGTVTLVDPQNLQSSPFGWHSDGTQSSTSTTGNNVAASIVGKRPVSQTSRGLNFNAQYDDTLDPTVTENQQAAVVNGFYVLNVMHDFTYLYGFTEANFNFQLGENTGKTGGQQGDPVVLRVQDPSGVNNANFATPPDGQSGVCSMFLWDITDVRRDGAMETDIIIHEMTHGITNRLTGGGTARCLQTLEAGGLGEGWGDAMANWMNQNSTQTRDFAMAAYVANTAEGIRQFPYSTDPNVNPLSYSDLRNANEVHAIGEVWANMLHNVYAALVDSLGFDDNKLTNPNGSAGNIVFMRLFLDSLALQPCNPTFVETRDAWLTADANRFNGKNKCTLQTAFASRGLGLGADDNFVNDSTVDPEC</sequence>
<dbReference type="Pfam" id="PF02128">
    <property type="entry name" value="Peptidase_M36"/>
    <property type="match status" value="1"/>
</dbReference>
<dbReference type="Gene3D" id="1.10.390.10">
    <property type="entry name" value="Neutral Protease Domain 2"/>
    <property type="match status" value="1"/>
</dbReference>
<evidence type="ECO:0000256" key="11">
    <source>
        <dbReference type="PIRSR" id="PIRSR601842-2"/>
    </source>
</evidence>
<keyword evidence="9 12" id="KW-0865">Zymogen</keyword>
<dbReference type="SUPFAM" id="SSF55486">
    <property type="entry name" value="Metalloproteases ('zincins'), catalytic domain"/>
    <property type="match status" value="1"/>
</dbReference>
<evidence type="ECO:0000256" key="7">
    <source>
        <dbReference type="ARBA" id="ARBA00022833"/>
    </source>
</evidence>
<dbReference type="CDD" id="cd09596">
    <property type="entry name" value="M36"/>
    <property type="match status" value="1"/>
</dbReference>
<name>A0A9P5ZGU1_9AGAR</name>
<comment type="caution">
    <text evidence="13">The sequence shown here is derived from an EMBL/GenBank/DDBJ whole genome shotgun (WGS) entry which is preliminary data.</text>
</comment>
<evidence type="ECO:0000256" key="9">
    <source>
        <dbReference type="ARBA" id="ARBA00023145"/>
    </source>
</evidence>
<feature type="signal peptide" evidence="12">
    <location>
        <begin position="1"/>
        <end position="23"/>
    </location>
</feature>
<protein>
    <recommendedName>
        <fullName evidence="12">Extracellular metalloproteinase</fullName>
        <ecNumber evidence="12">3.4.24.-</ecNumber>
    </recommendedName>
    <alternativeName>
        <fullName evidence="12">Fungalysin</fullName>
    </alternativeName>
</protein>
<comment type="cofactor">
    <cofactor evidence="11">
        <name>Zn(2+)</name>
        <dbReference type="ChEBI" id="CHEBI:29105"/>
    </cofactor>
    <text evidence="11">Binds 1 zinc ion per subunit.</text>
</comment>
<keyword evidence="14" id="KW-1185">Reference proteome</keyword>
<evidence type="ECO:0000256" key="3">
    <source>
        <dbReference type="ARBA" id="ARBA00022525"/>
    </source>
</evidence>
<evidence type="ECO:0000256" key="5">
    <source>
        <dbReference type="ARBA" id="ARBA00022723"/>
    </source>
</evidence>
<feature type="active site" evidence="10">
    <location>
        <position position="409"/>
    </location>
</feature>
<feature type="binding site" evidence="11">
    <location>
        <position position="228"/>
    </location>
    <ligand>
        <name>Zn(2+)</name>
        <dbReference type="ChEBI" id="CHEBI:29105"/>
        <note>catalytic</note>
    </ligand>
</feature>
<dbReference type="EMBL" id="MU155131">
    <property type="protein sequence ID" value="KAF9486149.1"/>
    <property type="molecule type" value="Genomic_DNA"/>
</dbReference>
<gene>
    <name evidence="13" type="ORF">BDN70DRAFT_236860</name>
</gene>
<keyword evidence="5 11" id="KW-0479">Metal-binding</keyword>
<dbReference type="InterPro" id="IPR027268">
    <property type="entry name" value="Peptidase_M4/M1_CTD_sf"/>
</dbReference>
<evidence type="ECO:0000256" key="6">
    <source>
        <dbReference type="ARBA" id="ARBA00022801"/>
    </source>
</evidence>
<feature type="binding site" evidence="11">
    <location>
        <position position="412"/>
    </location>
    <ligand>
        <name>Zn(2+)</name>
        <dbReference type="ChEBI" id="CHEBI:29105"/>
        <note>catalytic</note>
    </ligand>
</feature>
<dbReference type="AlphaFoldDB" id="A0A9P5ZGU1"/>
<proteinExistence type="inferred from homology"/>
<dbReference type="Gene3D" id="3.10.170.10">
    <property type="match status" value="1"/>
</dbReference>
<keyword evidence="3 12" id="KW-0964">Secreted</keyword>
<accession>A0A9P5ZGU1</accession>
<feature type="binding site" evidence="11">
    <location>
        <position position="408"/>
    </location>
    <ligand>
        <name>Zn(2+)</name>
        <dbReference type="ChEBI" id="CHEBI:29105"/>
        <note>catalytic</note>
    </ligand>
</feature>
<dbReference type="OrthoDB" id="3227768at2759"/>
<evidence type="ECO:0000256" key="1">
    <source>
        <dbReference type="ARBA" id="ARBA00004613"/>
    </source>
</evidence>
<evidence type="ECO:0000256" key="10">
    <source>
        <dbReference type="PIRSR" id="PIRSR601842-1"/>
    </source>
</evidence>
<keyword evidence="6 12" id="KW-0378">Hydrolase</keyword>
<organism evidence="13 14">
    <name type="scientific">Pholiota conissans</name>
    <dbReference type="NCBI Taxonomy" id="109636"/>
    <lineage>
        <taxon>Eukaryota</taxon>
        <taxon>Fungi</taxon>
        <taxon>Dikarya</taxon>
        <taxon>Basidiomycota</taxon>
        <taxon>Agaricomycotina</taxon>
        <taxon>Agaricomycetes</taxon>
        <taxon>Agaricomycetidae</taxon>
        <taxon>Agaricales</taxon>
        <taxon>Agaricineae</taxon>
        <taxon>Strophariaceae</taxon>
        <taxon>Pholiota</taxon>
    </lineage>
</organism>
<evidence type="ECO:0000313" key="13">
    <source>
        <dbReference type="EMBL" id="KAF9486149.1"/>
    </source>
</evidence>
<dbReference type="GO" id="GO:0005615">
    <property type="term" value="C:extracellular space"/>
    <property type="evidence" value="ECO:0007669"/>
    <property type="project" value="InterPro"/>
</dbReference>
<dbReference type="PANTHER" id="PTHR33478">
    <property type="entry name" value="EXTRACELLULAR METALLOPROTEINASE MEP"/>
    <property type="match status" value="1"/>
</dbReference>